<name>A0A4R9J7J4_9LEPT</name>
<feature type="transmembrane region" description="Helical" evidence="1">
    <location>
        <begin position="110"/>
        <end position="129"/>
    </location>
</feature>
<sequence>MKPFGKYPDHFRILGIFLFSYVVITNYLWREPNNYFWICHVSAFLLSGSLIFGFRKGIRIGGFWAILGSIFWLSDELLNDYTLDKLSYFTHSLYTILSIYCLRKIGITPLPWLGSFLWYTFVQVLSYFFTDQAQNINLVYSIWPPWDMVFSNYFYFWIFMNFFIFSILFFSSILLDRYSKN</sequence>
<gene>
    <name evidence="2" type="ORF">EHQ52_09565</name>
</gene>
<dbReference type="OrthoDB" id="188694at2"/>
<protein>
    <recommendedName>
        <fullName evidence="4">TIGR02206 family membrane protein</fullName>
    </recommendedName>
</protein>
<comment type="caution">
    <text evidence="2">The sequence shown here is derived from an EMBL/GenBank/DDBJ whole genome shotgun (WGS) entry which is preliminary data.</text>
</comment>
<feature type="transmembrane region" description="Helical" evidence="1">
    <location>
        <begin position="35"/>
        <end position="52"/>
    </location>
</feature>
<evidence type="ECO:0000313" key="2">
    <source>
        <dbReference type="EMBL" id="TGL34733.1"/>
    </source>
</evidence>
<dbReference type="RefSeq" id="WP_135614970.1">
    <property type="nucleotide sequence ID" value="NZ_RQFY01000004.1"/>
</dbReference>
<dbReference type="EMBL" id="RQFY01000004">
    <property type="protein sequence ID" value="TGL34733.1"/>
    <property type="molecule type" value="Genomic_DNA"/>
</dbReference>
<feature type="transmembrane region" description="Helical" evidence="1">
    <location>
        <begin position="57"/>
        <end position="74"/>
    </location>
</feature>
<evidence type="ECO:0000256" key="1">
    <source>
        <dbReference type="SAM" id="Phobius"/>
    </source>
</evidence>
<keyword evidence="1" id="KW-1133">Transmembrane helix</keyword>
<dbReference type="AlphaFoldDB" id="A0A4R9J7J4"/>
<keyword evidence="1" id="KW-0812">Transmembrane</keyword>
<dbReference type="Proteomes" id="UP000297871">
    <property type="component" value="Unassembled WGS sequence"/>
</dbReference>
<organism evidence="2 3">
    <name type="scientific">Leptospira koniambonensis</name>
    <dbReference type="NCBI Taxonomy" id="2484950"/>
    <lineage>
        <taxon>Bacteria</taxon>
        <taxon>Pseudomonadati</taxon>
        <taxon>Spirochaetota</taxon>
        <taxon>Spirochaetia</taxon>
        <taxon>Leptospirales</taxon>
        <taxon>Leptospiraceae</taxon>
        <taxon>Leptospira</taxon>
    </lineage>
</organism>
<feature type="transmembrane region" description="Helical" evidence="1">
    <location>
        <begin position="154"/>
        <end position="175"/>
    </location>
</feature>
<evidence type="ECO:0000313" key="3">
    <source>
        <dbReference type="Proteomes" id="UP000297871"/>
    </source>
</evidence>
<reference evidence="2" key="1">
    <citation type="journal article" date="2019" name="PLoS Negl. Trop. Dis.">
        <title>Revisiting the worldwide diversity of Leptospira species in the environment.</title>
        <authorList>
            <person name="Vincent A.T."/>
            <person name="Schiettekatte O."/>
            <person name="Bourhy P."/>
            <person name="Veyrier F.J."/>
            <person name="Picardeau M."/>
        </authorList>
    </citation>
    <scope>NUCLEOTIDE SEQUENCE [LARGE SCALE GENOMIC DNA]</scope>
    <source>
        <strain evidence="2">201800265</strain>
    </source>
</reference>
<keyword evidence="1" id="KW-0472">Membrane</keyword>
<proteinExistence type="predicted"/>
<evidence type="ECO:0008006" key="4">
    <source>
        <dbReference type="Google" id="ProtNLM"/>
    </source>
</evidence>
<feature type="transmembrane region" description="Helical" evidence="1">
    <location>
        <begin position="12"/>
        <end position="29"/>
    </location>
</feature>
<keyword evidence="3" id="KW-1185">Reference proteome</keyword>
<accession>A0A4R9J7J4</accession>